<evidence type="ECO:0000256" key="10">
    <source>
        <dbReference type="ARBA" id="ARBA00022499"/>
    </source>
</evidence>
<keyword evidence="11" id="KW-0551">Lipid droplet</keyword>
<dbReference type="GO" id="GO:0141124">
    <property type="term" value="P:intracellular signaling cassette"/>
    <property type="evidence" value="ECO:0007669"/>
    <property type="project" value="UniProtKB-ARBA"/>
</dbReference>
<dbReference type="GO" id="GO:1901701">
    <property type="term" value="P:cellular response to oxygen-containing compound"/>
    <property type="evidence" value="ECO:0007669"/>
    <property type="project" value="UniProtKB-ARBA"/>
</dbReference>
<evidence type="ECO:0000259" key="28">
    <source>
        <dbReference type="PROSITE" id="PS50144"/>
    </source>
</evidence>
<keyword evidence="12" id="KW-0808">Transferase</keyword>
<keyword evidence="13 25" id="KW-0479">Metal-binding</keyword>
<dbReference type="CDD" id="cd16643">
    <property type="entry name" value="mRING-HC-C3HC3D_TRAF6"/>
    <property type="match status" value="1"/>
</dbReference>
<comment type="subcellular location">
    <subcellularLocation>
        <location evidence="4">Cytoplasm</location>
        <location evidence="4">Cell cortex</location>
    </subcellularLocation>
    <subcellularLocation>
        <location evidence="3">Lipid droplet</location>
    </subcellularLocation>
    <subcellularLocation>
        <location evidence="2">Nucleus</location>
    </subcellularLocation>
</comment>
<dbReference type="GO" id="GO:0006974">
    <property type="term" value="P:DNA damage response"/>
    <property type="evidence" value="ECO:0007669"/>
    <property type="project" value="UniProtKB-KW"/>
</dbReference>
<keyword evidence="9" id="KW-0963">Cytoplasm</keyword>
<evidence type="ECO:0000256" key="25">
    <source>
        <dbReference type="PROSITE-ProRule" id="PRU00207"/>
    </source>
</evidence>
<organism evidence="30 31">
    <name type="scientific">Canis lupus familiaris</name>
    <name type="common">Dog</name>
    <name type="synonym">Canis familiaris</name>
    <dbReference type="NCBI Taxonomy" id="9615"/>
    <lineage>
        <taxon>Eukaryota</taxon>
        <taxon>Metazoa</taxon>
        <taxon>Chordata</taxon>
        <taxon>Craniata</taxon>
        <taxon>Vertebrata</taxon>
        <taxon>Euteleostomi</taxon>
        <taxon>Mammalia</taxon>
        <taxon>Eutheria</taxon>
        <taxon>Laurasiatheria</taxon>
        <taxon>Carnivora</taxon>
        <taxon>Caniformia</taxon>
        <taxon>Canidae</taxon>
        <taxon>Canis</taxon>
    </lineage>
</organism>
<evidence type="ECO:0000256" key="23">
    <source>
        <dbReference type="ARBA" id="ARBA00030810"/>
    </source>
</evidence>
<dbReference type="InterPro" id="IPR013083">
    <property type="entry name" value="Znf_RING/FYVE/PHD"/>
</dbReference>
<evidence type="ECO:0000256" key="3">
    <source>
        <dbReference type="ARBA" id="ARBA00004502"/>
    </source>
</evidence>
<evidence type="ECO:0000256" key="9">
    <source>
        <dbReference type="ARBA" id="ARBA00022490"/>
    </source>
</evidence>
<evidence type="ECO:0000256" key="5">
    <source>
        <dbReference type="ARBA" id="ARBA00004906"/>
    </source>
</evidence>
<dbReference type="GO" id="GO:0032991">
    <property type="term" value="C:protein-containing complex"/>
    <property type="evidence" value="ECO:0007669"/>
    <property type="project" value="UniProtKB-ARBA"/>
</dbReference>
<evidence type="ECO:0000256" key="11">
    <source>
        <dbReference type="ARBA" id="ARBA00022677"/>
    </source>
</evidence>
<dbReference type="InterPro" id="IPR017907">
    <property type="entry name" value="Znf_RING_CS"/>
</dbReference>
<dbReference type="Pfam" id="PF02176">
    <property type="entry name" value="zf-TRAF"/>
    <property type="match status" value="1"/>
</dbReference>
<dbReference type="PANTHER" id="PTHR10131:SF152">
    <property type="entry name" value="TNF RECEPTOR-ASSOCIATED FACTOR 6"/>
    <property type="match status" value="1"/>
</dbReference>
<dbReference type="Pfam" id="PF18048">
    <property type="entry name" value="TRAF6_Z2"/>
    <property type="match status" value="1"/>
</dbReference>
<dbReference type="EC" id="2.3.2.27" evidence="7"/>
<evidence type="ECO:0000313" key="31">
    <source>
        <dbReference type="Proteomes" id="UP000694429"/>
    </source>
</evidence>
<dbReference type="GO" id="GO:0002376">
    <property type="term" value="P:immune system process"/>
    <property type="evidence" value="ECO:0007669"/>
    <property type="project" value="UniProtKB-KW"/>
</dbReference>
<feature type="domain" description="MATH" evidence="28">
    <location>
        <begin position="770"/>
        <end position="857"/>
    </location>
</feature>
<dbReference type="Proteomes" id="UP000694429">
    <property type="component" value="Chromosome 18"/>
</dbReference>
<dbReference type="GO" id="GO:0061630">
    <property type="term" value="F:ubiquitin protein ligase activity"/>
    <property type="evidence" value="ECO:0007669"/>
    <property type="project" value="UniProtKB-EC"/>
</dbReference>
<dbReference type="PROSITE" id="PS00518">
    <property type="entry name" value="ZF_RING_1"/>
    <property type="match status" value="1"/>
</dbReference>
<evidence type="ECO:0000256" key="24">
    <source>
        <dbReference type="ARBA" id="ARBA00031646"/>
    </source>
</evidence>
<keyword evidence="17" id="KW-0833">Ubl conjugation pathway</keyword>
<evidence type="ECO:0000256" key="20">
    <source>
        <dbReference type="ARBA" id="ARBA00022859"/>
    </source>
</evidence>
<evidence type="ECO:0000256" key="19">
    <source>
        <dbReference type="ARBA" id="ARBA00022843"/>
    </source>
</evidence>
<dbReference type="Pfam" id="PF13923">
    <property type="entry name" value="zf-C3HC4_2"/>
    <property type="match status" value="1"/>
</dbReference>
<dbReference type="PANTHER" id="PTHR10131">
    <property type="entry name" value="TNF RECEPTOR ASSOCIATED FACTOR"/>
    <property type="match status" value="1"/>
</dbReference>
<dbReference type="UniPathway" id="UPA00143"/>
<dbReference type="GO" id="GO:0016567">
    <property type="term" value="P:protein ubiquitination"/>
    <property type="evidence" value="ECO:0007669"/>
    <property type="project" value="UniProtKB-UniPathway"/>
</dbReference>
<evidence type="ECO:0000256" key="13">
    <source>
        <dbReference type="ARBA" id="ARBA00022723"/>
    </source>
</evidence>
<evidence type="ECO:0000256" key="6">
    <source>
        <dbReference type="ARBA" id="ARBA00006608"/>
    </source>
</evidence>
<evidence type="ECO:0000256" key="8">
    <source>
        <dbReference type="ARBA" id="ARBA00017410"/>
    </source>
</evidence>
<evidence type="ECO:0000256" key="22">
    <source>
        <dbReference type="ARBA" id="ARBA00023242"/>
    </source>
</evidence>
<dbReference type="SMART" id="SM00184">
    <property type="entry name" value="RING"/>
    <property type="match status" value="1"/>
</dbReference>
<evidence type="ECO:0000256" key="21">
    <source>
        <dbReference type="ARBA" id="ARBA00023054"/>
    </source>
</evidence>
<evidence type="ECO:0000256" key="14">
    <source>
        <dbReference type="ARBA" id="ARBA00022737"/>
    </source>
</evidence>
<dbReference type="FunFam" id="3.30.40.10:FF:000211">
    <property type="entry name" value="TNF receptor-associated factor"/>
    <property type="match status" value="1"/>
</dbReference>
<dbReference type="GO" id="GO:0005811">
    <property type="term" value="C:lipid droplet"/>
    <property type="evidence" value="ECO:0007669"/>
    <property type="project" value="UniProtKB-SubCell"/>
</dbReference>
<dbReference type="PROSITE" id="PS50145">
    <property type="entry name" value="ZF_TRAF"/>
    <property type="match status" value="1"/>
</dbReference>
<keyword evidence="22" id="KW-0539">Nucleus</keyword>
<keyword evidence="20" id="KW-0391">Immunity</keyword>
<keyword evidence="10" id="KW-1017">Isopeptide bond</keyword>
<dbReference type="Gene3D" id="2.60.210.10">
    <property type="entry name" value="Apoptosis, Tumor Necrosis Factor Receptor Associated Protein 2, Chain A"/>
    <property type="match status" value="1"/>
</dbReference>
<keyword evidence="21 26" id="KW-0175">Coiled coil</keyword>
<evidence type="ECO:0000259" key="27">
    <source>
        <dbReference type="PROSITE" id="PS50089"/>
    </source>
</evidence>
<feature type="zinc finger region" description="TRAF-type" evidence="25">
    <location>
        <begin position="605"/>
        <end position="650"/>
    </location>
</feature>
<evidence type="ECO:0000256" key="18">
    <source>
        <dbReference type="ARBA" id="ARBA00022833"/>
    </source>
</evidence>
<evidence type="ECO:0000256" key="4">
    <source>
        <dbReference type="ARBA" id="ARBA00004544"/>
    </source>
</evidence>
<feature type="coiled-coil region" evidence="26">
    <location>
        <begin position="712"/>
        <end position="767"/>
    </location>
</feature>
<dbReference type="GO" id="GO:0005634">
    <property type="term" value="C:nucleus"/>
    <property type="evidence" value="ECO:0007669"/>
    <property type="project" value="UniProtKB-SubCell"/>
</dbReference>
<dbReference type="GO" id="GO:0005164">
    <property type="term" value="F:tumor necrosis factor receptor binding"/>
    <property type="evidence" value="ECO:0007669"/>
    <property type="project" value="InterPro"/>
</dbReference>
<dbReference type="SUPFAM" id="SSF57850">
    <property type="entry name" value="RING/U-box"/>
    <property type="match status" value="1"/>
</dbReference>
<evidence type="ECO:0000256" key="26">
    <source>
        <dbReference type="SAM" id="Coils"/>
    </source>
</evidence>
<feature type="domain" description="TRAF-type" evidence="29">
    <location>
        <begin position="605"/>
        <end position="650"/>
    </location>
</feature>
<comment type="pathway">
    <text evidence="5">Protein modification; protein ubiquitination.</text>
</comment>
<dbReference type="SMART" id="SM00061">
    <property type="entry name" value="MATH"/>
    <property type="match status" value="1"/>
</dbReference>
<reference evidence="30" key="1">
    <citation type="submission" date="2019-03" db="EMBL/GenBank/DDBJ databases">
        <authorList>
            <person name="Warren W.C."/>
            <person name="Johnson G.S."/>
        </authorList>
    </citation>
    <scope>NUCLEOTIDE SEQUENCE [LARGE SCALE GENOMIC DNA]</scope>
    <source>
        <strain evidence="30">Basenji</strain>
    </source>
</reference>
<dbReference type="GO" id="GO:0070498">
    <property type="term" value="P:interleukin-1-mediated signaling pathway"/>
    <property type="evidence" value="ECO:0007669"/>
    <property type="project" value="UniProtKB-ARBA"/>
</dbReference>
<name>A0A8C0RC84_CANLF</name>
<evidence type="ECO:0000256" key="12">
    <source>
        <dbReference type="ARBA" id="ARBA00022679"/>
    </source>
</evidence>
<dbReference type="PROSITE" id="PS50144">
    <property type="entry name" value="MATH"/>
    <property type="match status" value="1"/>
</dbReference>
<dbReference type="FunFam" id="3.30.40.10:FF:000289">
    <property type="entry name" value="TNF receptor-associated factor"/>
    <property type="match status" value="1"/>
</dbReference>
<dbReference type="Pfam" id="PF21355">
    <property type="entry name" value="TRAF-mep_MATH"/>
    <property type="match status" value="1"/>
</dbReference>
<keyword evidence="14" id="KW-0677">Repeat</keyword>
<dbReference type="FunFam" id="3.30.40.10:FF:000179">
    <property type="entry name" value="TNF receptor-associated factor"/>
    <property type="match status" value="1"/>
</dbReference>
<evidence type="ECO:0000259" key="29">
    <source>
        <dbReference type="PROSITE" id="PS50145"/>
    </source>
</evidence>
<dbReference type="Ensembl" id="ENSCAFT00030007424.1">
    <property type="protein sequence ID" value="ENSCAFP00030006512.1"/>
    <property type="gene ID" value="ENSCAFG00030004028.1"/>
</dbReference>
<dbReference type="SUPFAM" id="SSF49599">
    <property type="entry name" value="TRAF domain-like"/>
    <property type="match status" value="3"/>
</dbReference>
<accession>A0A8C0RC84</accession>
<dbReference type="InterPro" id="IPR001841">
    <property type="entry name" value="Znf_RING"/>
</dbReference>
<feature type="domain" description="RING-type" evidence="27">
    <location>
        <begin position="471"/>
        <end position="510"/>
    </location>
</feature>
<evidence type="ECO:0000256" key="16">
    <source>
        <dbReference type="ARBA" id="ARBA00022771"/>
    </source>
</evidence>
<evidence type="ECO:0000256" key="15">
    <source>
        <dbReference type="ARBA" id="ARBA00022763"/>
    </source>
</evidence>
<comment type="similarity">
    <text evidence="6">Belongs to the TNF receptor-associated factor family. A subfamily.</text>
</comment>
<evidence type="ECO:0000256" key="17">
    <source>
        <dbReference type="ARBA" id="ARBA00022786"/>
    </source>
</evidence>
<dbReference type="InterPro" id="IPR001293">
    <property type="entry name" value="Znf_TRAF"/>
</dbReference>
<proteinExistence type="inferred from homology"/>
<keyword evidence="16 25" id="KW-0863">Zinc-finger</keyword>
<dbReference type="GO" id="GO:0005938">
    <property type="term" value="C:cell cortex"/>
    <property type="evidence" value="ECO:0007669"/>
    <property type="project" value="UniProtKB-SubCell"/>
</dbReference>
<dbReference type="GO" id="GO:0008270">
    <property type="term" value="F:zinc ion binding"/>
    <property type="evidence" value="ECO:0007669"/>
    <property type="project" value="UniProtKB-KW"/>
</dbReference>
<dbReference type="FunFam" id="2.60.210.10:FF:000010">
    <property type="entry name" value="TNF receptor-associated factor"/>
    <property type="match status" value="1"/>
</dbReference>
<dbReference type="InterPro" id="IPR002083">
    <property type="entry name" value="MATH/TRAF_dom"/>
</dbReference>
<protein>
    <recommendedName>
        <fullName evidence="8">TNF receptor-associated factor 6</fullName>
        <ecNumber evidence="7">2.3.2.27</ecNumber>
    </recommendedName>
    <alternativeName>
        <fullName evidence="23">E3 ubiquitin-protein ligase TRAF6</fullName>
    </alternativeName>
    <alternativeName>
        <fullName evidence="24">RING-type E3 ubiquitin transferase TRAF6</fullName>
    </alternativeName>
</protein>
<dbReference type="InterPro" id="IPR049342">
    <property type="entry name" value="TRAF1-6_MATH_dom"/>
</dbReference>
<keyword evidence="19" id="KW-0832">Ubl conjugation</keyword>
<keyword evidence="18 25" id="KW-0862">Zinc</keyword>
<sequence>MLVQRGLPPSPLLLGGTGLAVGLAYLELEDLVELGRVADVAVERIDGRHRLNEGLGGDALDPVPQLVHGLVVGVGAPDLIALQVLRVAPGDGVQDEVLRGFQAGGVAEGADVDRARGLEAFDLPDQLLVVSGAPEDEPEGPQRAPHLQQEAAALHGLPLGDQRAQDGRQGLVVGLVRQHETQRLAAQLRVRFALLEHLHAFRALGHGDPHDREREPHGLLGDGRAAAVLLAHVPHAVAGLLDHHGERAPEVVVQAPGPHAFQEVLLHVHQSGHQGRIVAEPLGDGAHGVVVHAGGQARQAIDDANVGAGGHVLQRRLPLEGVVAGQEGLLGGPQGVQRLKDLPPGDGLHGPVHLVVLAAAEEGVDPDGQADGRLQAGAAALPVSCPAEPSRDERAIDKHVTMSLLNCENSCGSSQSESDCCPAMASSCSAAVKDDSVSGTTSTGNLSSSFMEEIQGYDVEFDPPLESKYECPICLMALREAVQTPCGHRFCKACIIKSIRDAGHKCPVDNEILLENQLFPDNFAKREILSLMVKCPNEGCLHKMELRHLEDHQLHCEFALMNCLQCQRTFQKCQLNIHILKECPRRQVSCMNCAALMAFEDKEIHDQNCPLANVICEYCNTMLIREQMPNHYDLDCPTAPIPCTFSTFGCHVKMQRNHLARHLQENTQSHMRMLGQAVQSLSLALAPVPQRDVPPYDSSSVSRVSSTCHPEVQNFQETIQQLEGRLVRQDHQIRELTAKMETQSMHVSELKRNIRTLEDKVAEIEAQQCNGIYIWKIGNFGMHLKSQEEEKPVVIHSPGFYTGKPGYKLCMRLHLQLPTAQRCANYISLFVHTMQGEYDSHLPWPFQGTIRLAILDQSEAPVRQNHEEIMDAKPELLAFQRPTIPRNPKGSCSALMGLRYTAKIKVTQRSCSAQLPLQPPAHHWFPVHFLASRCPLAAAVPSTQLLRILAAPPSRLGALHCCC</sequence>
<evidence type="ECO:0000256" key="7">
    <source>
        <dbReference type="ARBA" id="ARBA00012483"/>
    </source>
</evidence>
<evidence type="ECO:0000313" key="30">
    <source>
        <dbReference type="Ensembl" id="ENSCAFP00030006512.1"/>
    </source>
</evidence>
<evidence type="ECO:0000256" key="1">
    <source>
        <dbReference type="ARBA" id="ARBA00000900"/>
    </source>
</evidence>
<dbReference type="InterPro" id="IPR041310">
    <property type="entry name" value="TRAF6_Z2"/>
</dbReference>
<comment type="catalytic activity">
    <reaction evidence="1">
        <text>S-ubiquitinyl-[E2 ubiquitin-conjugating enzyme]-L-cysteine + [acceptor protein]-L-lysine = [E2 ubiquitin-conjugating enzyme]-L-cysteine + N(6)-ubiquitinyl-[acceptor protein]-L-lysine.</text>
        <dbReference type="EC" id="2.3.2.27"/>
    </reaction>
</comment>
<dbReference type="AlphaFoldDB" id="A0A8C0RC84"/>
<keyword evidence="15" id="KW-0227">DNA damage</keyword>
<reference evidence="30" key="2">
    <citation type="submission" date="2025-08" db="UniProtKB">
        <authorList>
            <consortium name="Ensembl"/>
        </authorList>
    </citation>
    <scope>IDENTIFICATION</scope>
</reference>
<evidence type="ECO:0000256" key="2">
    <source>
        <dbReference type="ARBA" id="ARBA00004123"/>
    </source>
</evidence>
<dbReference type="PROSITE" id="PS50089">
    <property type="entry name" value="ZF_RING_2"/>
    <property type="match status" value="1"/>
</dbReference>
<dbReference type="InterPro" id="IPR008974">
    <property type="entry name" value="TRAF-like"/>
</dbReference>
<dbReference type="InterPro" id="IPR027139">
    <property type="entry name" value="TRAF6_RING-HC"/>
</dbReference>
<dbReference type="Gene3D" id="3.30.40.10">
    <property type="entry name" value="Zinc/RING finger domain, C3HC4 (zinc finger)"/>
    <property type="match status" value="3"/>
</dbReference>